<sequence>MAKSYLVSHNDNSRTGMKAGMYDQPFEYYGVSSPPPMPAELPLGPPSPRLKSPSLRPLPYALGGPALSSYSQFSPVASPLSQPSSRTSLKATDFHRRHINIGIDFGTTYSGVSWAISGTHGDDVNTVSNWPTSHHVKVPTEISYDNGVVKWGYAIPPDAERLSWFKLLLAEDSLPQKVRESSQLQATKKLLQKLNKTALDVTSEYLQKLWLYALDDIRKQIPNSIDGMPFRIVLSVPAKWPKEARDRMQSAAQRAGLLSRQTTGLETKLEFVGEPEAAAISAFFESNVRHNIKVGDIVVICDAGGGTVDIVTYEVDRVDPSINLGECVGGESNSCVHAVDLCGSIFLDEGFIKHMEKLLGKDKLSKLPKAAYSDLIKAWDQNIKCQFDNETPEIATPIPHEVAKAIKSPLKMFKKGNASKQLNGDTMRFSSEVIKGIFDPVLENILLLVNTQRNGTMKKKQRKPRAILLVGGLGGNKFLYQRLQAEFPAGDTDVIQPRGAKTWASICRGAAIKGMTYDEFVDQPFPVVTSYISKAHYGMMVKEPFDSSKHSEEDRTVCPVRGMDVVFDQMRWYINKGADVSKGSPVSLSWELTQPEHSPRSCFTIKIFESEAEVAPSRRTKDVLECASITFPVKWNSLKVRDGGEGRLHKYVQFDVKMTLLGLGKLDFATYVDDQLVGQKDIRVKLGGG</sequence>
<reference evidence="1" key="1">
    <citation type="journal article" date="2020" name="Stud. Mycol.">
        <title>101 Dothideomycetes genomes: a test case for predicting lifestyles and emergence of pathogens.</title>
        <authorList>
            <person name="Haridas S."/>
            <person name="Albert R."/>
            <person name="Binder M."/>
            <person name="Bloem J."/>
            <person name="Labutti K."/>
            <person name="Salamov A."/>
            <person name="Andreopoulos B."/>
            <person name="Baker S."/>
            <person name="Barry K."/>
            <person name="Bills G."/>
            <person name="Bluhm B."/>
            <person name="Cannon C."/>
            <person name="Castanera R."/>
            <person name="Culley D."/>
            <person name="Daum C."/>
            <person name="Ezra D."/>
            <person name="Gonzalez J."/>
            <person name="Henrissat B."/>
            <person name="Kuo A."/>
            <person name="Liang C."/>
            <person name="Lipzen A."/>
            <person name="Lutzoni F."/>
            <person name="Magnuson J."/>
            <person name="Mondo S."/>
            <person name="Nolan M."/>
            <person name="Ohm R."/>
            <person name="Pangilinan J."/>
            <person name="Park H.-J."/>
            <person name="Ramirez L."/>
            <person name="Alfaro M."/>
            <person name="Sun H."/>
            <person name="Tritt A."/>
            <person name="Yoshinaga Y."/>
            <person name="Zwiers L.-H."/>
            <person name="Turgeon B."/>
            <person name="Goodwin S."/>
            <person name="Spatafora J."/>
            <person name="Crous P."/>
            <person name="Grigoriev I."/>
        </authorList>
    </citation>
    <scope>NUCLEOTIDE SEQUENCE</scope>
    <source>
        <strain evidence="1">CBS 161.51</strain>
    </source>
</reference>
<dbReference type="InterPro" id="IPR043129">
    <property type="entry name" value="ATPase_NBD"/>
</dbReference>
<gene>
    <name evidence="1" type="ORF">EJ02DRAFT_514404</name>
</gene>
<dbReference type="AlphaFoldDB" id="A0A6A5SEX9"/>
<evidence type="ECO:0008006" key="3">
    <source>
        <dbReference type="Google" id="ProtNLM"/>
    </source>
</evidence>
<evidence type="ECO:0000313" key="1">
    <source>
        <dbReference type="EMBL" id="KAF1938603.1"/>
    </source>
</evidence>
<proteinExistence type="predicted"/>
<dbReference type="Proteomes" id="UP000800038">
    <property type="component" value="Unassembled WGS sequence"/>
</dbReference>
<organism evidence="1 2">
    <name type="scientific">Clathrospora elynae</name>
    <dbReference type="NCBI Taxonomy" id="706981"/>
    <lineage>
        <taxon>Eukaryota</taxon>
        <taxon>Fungi</taxon>
        <taxon>Dikarya</taxon>
        <taxon>Ascomycota</taxon>
        <taxon>Pezizomycotina</taxon>
        <taxon>Dothideomycetes</taxon>
        <taxon>Pleosporomycetidae</taxon>
        <taxon>Pleosporales</taxon>
        <taxon>Diademaceae</taxon>
        <taxon>Clathrospora</taxon>
    </lineage>
</organism>
<protein>
    <recommendedName>
        <fullName evidence="3">Actin-like ATPase domain-containing protein</fullName>
    </recommendedName>
</protein>
<dbReference type="SUPFAM" id="SSF53067">
    <property type="entry name" value="Actin-like ATPase domain"/>
    <property type="match status" value="2"/>
</dbReference>
<dbReference type="EMBL" id="ML976100">
    <property type="protein sequence ID" value="KAF1938603.1"/>
    <property type="molecule type" value="Genomic_DNA"/>
</dbReference>
<dbReference type="Gene3D" id="3.30.420.40">
    <property type="match status" value="1"/>
</dbReference>
<dbReference type="PANTHER" id="PTHR14187:SF5">
    <property type="entry name" value="HEAT SHOCK 70 KDA PROTEIN 12A"/>
    <property type="match status" value="1"/>
</dbReference>
<dbReference type="OrthoDB" id="2963168at2759"/>
<keyword evidence="2" id="KW-1185">Reference proteome</keyword>
<dbReference type="PANTHER" id="PTHR14187">
    <property type="entry name" value="ALPHA KINASE/ELONGATION FACTOR 2 KINASE"/>
    <property type="match status" value="1"/>
</dbReference>
<accession>A0A6A5SEX9</accession>
<dbReference type="CDD" id="cd10170">
    <property type="entry name" value="ASKHA_NBD_HSP70"/>
    <property type="match status" value="1"/>
</dbReference>
<name>A0A6A5SEX9_9PLEO</name>
<evidence type="ECO:0000313" key="2">
    <source>
        <dbReference type="Proteomes" id="UP000800038"/>
    </source>
</evidence>